<evidence type="ECO:0000259" key="2">
    <source>
        <dbReference type="SMART" id="SM01027"/>
    </source>
</evidence>
<dbReference type="AlphaFoldDB" id="X1CIL4"/>
<dbReference type="EMBL" id="BART01033446">
    <property type="protein sequence ID" value="GAH07492.1"/>
    <property type="molecule type" value="Genomic_DNA"/>
</dbReference>
<dbReference type="PANTHER" id="PTHR11203">
    <property type="entry name" value="CLEAVAGE AND POLYADENYLATION SPECIFICITY FACTOR FAMILY MEMBER"/>
    <property type="match status" value="1"/>
</dbReference>
<dbReference type="InterPro" id="IPR036866">
    <property type="entry name" value="RibonucZ/Hydroxyglut_hydro"/>
</dbReference>
<dbReference type="Pfam" id="PF10996">
    <property type="entry name" value="Beta-Casp"/>
    <property type="match status" value="1"/>
</dbReference>
<sequence>ERGGNVVIPSFALERTQELLYYLSALLREDRVPHLMTFVDSPMAIRVTEVFHRNQDCFDEEMLSLVRSGRLPFYFSTLRLTRSSAESKAINHIRASCIIIAGSGMCTGGRIKHHLISNISRPESTILFVGYQAHGTLGRTILEGKKAVRIHGQTYPVKANVVQLSGFSAHADQDELLRWLSGFRSPPREVFIVHGEGKVPNLFAKVVEKEYGWKTTVPEYLTRIALSTAA</sequence>
<name>X1CIL4_9ZZZZ</name>
<dbReference type="GO" id="GO:0004521">
    <property type="term" value="F:RNA endonuclease activity"/>
    <property type="evidence" value="ECO:0007669"/>
    <property type="project" value="TreeGrafter"/>
</dbReference>
<gene>
    <name evidence="3" type="ORF">S01H4_57474</name>
</gene>
<feature type="non-terminal residue" evidence="3">
    <location>
        <position position="230"/>
    </location>
</feature>
<accession>X1CIL4</accession>
<dbReference type="InterPro" id="IPR050698">
    <property type="entry name" value="MBL"/>
</dbReference>
<evidence type="ECO:0000256" key="1">
    <source>
        <dbReference type="ARBA" id="ARBA00022801"/>
    </source>
</evidence>
<feature type="non-terminal residue" evidence="3">
    <location>
        <position position="1"/>
    </location>
</feature>
<dbReference type="SMART" id="SM01027">
    <property type="entry name" value="Beta-Casp"/>
    <property type="match status" value="1"/>
</dbReference>
<dbReference type="Gene3D" id="3.40.50.10890">
    <property type="match status" value="1"/>
</dbReference>
<dbReference type="GO" id="GO:0016787">
    <property type="term" value="F:hydrolase activity"/>
    <property type="evidence" value="ECO:0007669"/>
    <property type="project" value="UniProtKB-KW"/>
</dbReference>
<dbReference type="Pfam" id="PF07521">
    <property type="entry name" value="RMMBL"/>
    <property type="match status" value="1"/>
</dbReference>
<protein>
    <recommendedName>
        <fullName evidence="2">Beta-Casp domain-containing protein</fullName>
    </recommendedName>
</protein>
<dbReference type="SUPFAM" id="SSF56281">
    <property type="entry name" value="Metallo-hydrolase/oxidoreductase"/>
    <property type="match status" value="1"/>
</dbReference>
<organism evidence="3">
    <name type="scientific">marine sediment metagenome</name>
    <dbReference type="NCBI Taxonomy" id="412755"/>
    <lineage>
        <taxon>unclassified sequences</taxon>
        <taxon>metagenomes</taxon>
        <taxon>ecological metagenomes</taxon>
    </lineage>
</organism>
<dbReference type="InterPro" id="IPR011108">
    <property type="entry name" value="RMMBL"/>
</dbReference>
<comment type="caution">
    <text evidence="3">The sequence shown here is derived from an EMBL/GenBank/DDBJ whole genome shotgun (WGS) entry which is preliminary data.</text>
</comment>
<dbReference type="InterPro" id="IPR022712">
    <property type="entry name" value="Beta_Casp"/>
</dbReference>
<evidence type="ECO:0000313" key="3">
    <source>
        <dbReference type="EMBL" id="GAH07492.1"/>
    </source>
</evidence>
<dbReference type="PANTHER" id="PTHR11203:SF37">
    <property type="entry name" value="INTEGRATOR COMPLEX SUBUNIT 11"/>
    <property type="match status" value="1"/>
</dbReference>
<proteinExistence type="predicted"/>
<feature type="domain" description="Beta-Casp" evidence="2">
    <location>
        <begin position="16"/>
        <end position="141"/>
    </location>
</feature>
<keyword evidence="1" id="KW-0378">Hydrolase</keyword>
<reference evidence="3" key="1">
    <citation type="journal article" date="2014" name="Front. Microbiol.">
        <title>High frequency of phylogenetically diverse reductive dehalogenase-homologous genes in deep subseafloor sedimentary metagenomes.</title>
        <authorList>
            <person name="Kawai M."/>
            <person name="Futagami T."/>
            <person name="Toyoda A."/>
            <person name="Takaki Y."/>
            <person name="Nishi S."/>
            <person name="Hori S."/>
            <person name="Arai W."/>
            <person name="Tsubouchi T."/>
            <person name="Morono Y."/>
            <person name="Uchiyama I."/>
            <person name="Ito T."/>
            <person name="Fujiyama A."/>
            <person name="Inagaki F."/>
            <person name="Takami H."/>
        </authorList>
    </citation>
    <scope>NUCLEOTIDE SEQUENCE</scope>
    <source>
        <strain evidence="3">Expedition CK06-06</strain>
    </source>
</reference>